<keyword evidence="5 6" id="KW-0472">Membrane</keyword>
<keyword evidence="2" id="KW-1003">Cell membrane</keyword>
<dbReference type="InterPro" id="IPR005829">
    <property type="entry name" value="Sugar_transporter_CS"/>
</dbReference>
<feature type="transmembrane region" description="Helical" evidence="6">
    <location>
        <begin position="151"/>
        <end position="171"/>
    </location>
</feature>
<dbReference type="PROSITE" id="PS50850">
    <property type="entry name" value="MFS"/>
    <property type="match status" value="1"/>
</dbReference>
<dbReference type="RefSeq" id="WP_376812301.1">
    <property type="nucleotide sequence ID" value="NZ_JBHSDY010000003.1"/>
</dbReference>
<keyword evidence="9" id="KW-1185">Reference proteome</keyword>
<evidence type="ECO:0000259" key="7">
    <source>
        <dbReference type="PROSITE" id="PS50850"/>
    </source>
</evidence>
<dbReference type="PANTHER" id="PTHR43124:SF3">
    <property type="entry name" value="CHLORAMPHENICOL EFFLUX PUMP RV0191"/>
    <property type="match status" value="1"/>
</dbReference>
<keyword evidence="4 6" id="KW-1133">Transmembrane helix</keyword>
<feature type="transmembrane region" description="Helical" evidence="6">
    <location>
        <begin position="453"/>
        <end position="473"/>
    </location>
</feature>
<organism evidence="8 9">
    <name type="scientific">Castellaniella hirudinis</name>
    <dbReference type="NCBI Taxonomy" id="1144617"/>
    <lineage>
        <taxon>Bacteria</taxon>
        <taxon>Pseudomonadati</taxon>
        <taxon>Pseudomonadota</taxon>
        <taxon>Betaproteobacteria</taxon>
        <taxon>Burkholderiales</taxon>
        <taxon>Alcaligenaceae</taxon>
        <taxon>Castellaniella</taxon>
    </lineage>
</organism>
<dbReference type="Pfam" id="PF07690">
    <property type="entry name" value="MFS_1"/>
    <property type="match status" value="1"/>
</dbReference>
<accession>A0ABV8RWH5</accession>
<feature type="transmembrane region" description="Helical" evidence="6">
    <location>
        <begin position="718"/>
        <end position="741"/>
    </location>
</feature>
<keyword evidence="3 6" id="KW-0812">Transmembrane</keyword>
<dbReference type="PROSITE" id="PS00216">
    <property type="entry name" value="SUGAR_TRANSPORT_1"/>
    <property type="match status" value="1"/>
</dbReference>
<evidence type="ECO:0000256" key="2">
    <source>
        <dbReference type="ARBA" id="ARBA00022475"/>
    </source>
</evidence>
<feature type="transmembrane region" description="Helical" evidence="6">
    <location>
        <begin position="485"/>
        <end position="507"/>
    </location>
</feature>
<dbReference type="InterPro" id="IPR020846">
    <property type="entry name" value="MFS_dom"/>
</dbReference>
<dbReference type="InterPro" id="IPR050189">
    <property type="entry name" value="MFS_Efflux_Transporters"/>
</dbReference>
<dbReference type="SUPFAM" id="SSF103473">
    <property type="entry name" value="MFS general substrate transporter"/>
    <property type="match status" value="1"/>
</dbReference>
<name>A0ABV8RWH5_9BURK</name>
<sequence length="755" mass="78940">MRFPLIPAFLFSLLIATCLAAGTWMTEGSLLKAYRGILESRFAIALDRAAEGATHAASLGVGLDSQEDTLGAALRRERTLDPAILGMAVQDARGRRLYGEGVMSGSSPADTLRQTLIDDLGLPFGQILLRYDPHALAAPSAEIRRDMRGHAVPVVAVAALLGLLAALALRARRADAGRVAARLRLPVALALILGGGLFLIDHQALRIIDRTLNPLIETKVESIGNGARTLIDKALDLGIPLDQMQGVPEYFESLQRHYPELERITLDAAPAAAGGDAAPDSLVLPVPAQGPVVANLVVTPDTRQAAAQIHGLLLDTAFLGLVALLIGFELLSMLTQTGAFRRALDAADPRVGPSPPAEQVRGVLFVFMMAEELNRPFLPSLTERLLPAGAHAPLLVSLPIVIFMAIVALGQIPMALWSESLGRRRGLALGAGIAGIGYGLCAFADAYSSLLLARALSAVGFTLVFTSAQGHIVDQHDPKARSAGLSVFIRAILTAALCAPPIGGFLAEHFGGGMAFLGAAGLCLASLCLARVMMPATPPHGRPRAARGTVGVIGETWRMPGLRALLLGCAVPAKLILTALCFFLVPLILAGEGHTLSSIGRVQMIYPLMMVLFVPIFSRWDETPGRDPRARKIVLGGIIAGLGVAPIVLWPGLGAIMAFLVFLGLGQALSITPQSSLMATYAHHGQGRHAAQVLGLFRLVERGGSAAGPALAGALLGLLGPVPTLALFGLLTSGGALLYGYGQWRPASDASGSLS</sequence>
<evidence type="ECO:0000313" key="9">
    <source>
        <dbReference type="Proteomes" id="UP001595756"/>
    </source>
</evidence>
<feature type="transmembrane region" description="Helical" evidence="6">
    <location>
        <begin position="394"/>
        <end position="415"/>
    </location>
</feature>
<feature type="transmembrane region" description="Helical" evidence="6">
    <location>
        <begin position="564"/>
        <end position="589"/>
    </location>
</feature>
<evidence type="ECO:0000256" key="6">
    <source>
        <dbReference type="SAM" id="Phobius"/>
    </source>
</evidence>
<evidence type="ECO:0000313" key="8">
    <source>
        <dbReference type="EMBL" id="MFC4297753.1"/>
    </source>
</evidence>
<feature type="transmembrane region" description="Helical" evidence="6">
    <location>
        <begin position="633"/>
        <end position="663"/>
    </location>
</feature>
<comment type="caution">
    <text evidence="8">The sequence shown here is derived from an EMBL/GenBank/DDBJ whole genome shotgun (WGS) entry which is preliminary data.</text>
</comment>
<comment type="subcellular location">
    <subcellularLocation>
        <location evidence="1">Cell membrane</location>
        <topology evidence="1">Multi-pass membrane protein</topology>
    </subcellularLocation>
</comment>
<evidence type="ECO:0000256" key="5">
    <source>
        <dbReference type="ARBA" id="ARBA00023136"/>
    </source>
</evidence>
<feature type="transmembrane region" description="Helical" evidence="6">
    <location>
        <begin position="604"/>
        <end position="621"/>
    </location>
</feature>
<feature type="transmembrane region" description="Helical" evidence="6">
    <location>
        <begin position="513"/>
        <end position="534"/>
    </location>
</feature>
<feature type="transmembrane region" description="Helical" evidence="6">
    <location>
        <begin position="427"/>
        <end position="447"/>
    </location>
</feature>
<dbReference type="Gene3D" id="1.20.1250.20">
    <property type="entry name" value="MFS general substrate transporter like domains"/>
    <property type="match status" value="1"/>
</dbReference>
<proteinExistence type="predicted"/>
<dbReference type="InterPro" id="IPR036259">
    <property type="entry name" value="MFS_trans_sf"/>
</dbReference>
<protein>
    <submittedName>
        <fullName evidence="8">MFS transporter</fullName>
    </submittedName>
</protein>
<feature type="transmembrane region" description="Helical" evidence="6">
    <location>
        <begin position="312"/>
        <end position="334"/>
    </location>
</feature>
<feature type="transmembrane region" description="Helical" evidence="6">
    <location>
        <begin position="183"/>
        <end position="200"/>
    </location>
</feature>
<dbReference type="Proteomes" id="UP001595756">
    <property type="component" value="Unassembled WGS sequence"/>
</dbReference>
<gene>
    <name evidence="8" type="ORF">ACFO0J_06835</name>
</gene>
<dbReference type="EMBL" id="JBHSDY010000003">
    <property type="protein sequence ID" value="MFC4297753.1"/>
    <property type="molecule type" value="Genomic_DNA"/>
</dbReference>
<evidence type="ECO:0000256" key="1">
    <source>
        <dbReference type="ARBA" id="ARBA00004651"/>
    </source>
</evidence>
<evidence type="ECO:0000256" key="4">
    <source>
        <dbReference type="ARBA" id="ARBA00022989"/>
    </source>
</evidence>
<feature type="domain" description="Major facilitator superfamily (MFS) profile" evidence="7">
    <location>
        <begin position="315"/>
        <end position="755"/>
    </location>
</feature>
<dbReference type="InterPro" id="IPR011701">
    <property type="entry name" value="MFS"/>
</dbReference>
<feature type="transmembrane region" description="Helical" evidence="6">
    <location>
        <begin position="6"/>
        <end position="25"/>
    </location>
</feature>
<dbReference type="PANTHER" id="PTHR43124">
    <property type="entry name" value="PURINE EFFLUX PUMP PBUE"/>
    <property type="match status" value="1"/>
</dbReference>
<reference evidence="9" key="1">
    <citation type="journal article" date="2019" name="Int. J. Syst. Evol. Microbiol.">
        <title>The Global Catalogue of Microorganisms (GCM) 10K type strain sequencing project: providing services to taxonomists for standard genome sequencing and annotation.</title>
        <authorList>
            <consortium name="The Broad Institute Genomics Platform"/>
            <consortium name="The Broad Institute Genome Sequencing Center for Infectious Disease"/>
            <person name="Wu L."/>
            <person name="Ma J."/>
        </authorList>
    </citation>
    <scope>NUCLEOTIDE SEQUENCE [LARGE SCALE GENOMIC DNA]</scope>
    <source>
        <strain evidence="9">CGMCC 1.19029</strain>
    </source>
</reference>
<evidence type="ECO:0000256" key="3">
    <source>
        <dbReference type="ARBA" id="ARBA00022692"/>
    </source>
</evidence>